<dbReference type="EMBL" id="GG738887">
    <property type="protein sequence ID" value="EFC41277.1"/>
    <property type="molecule type" value="Genomic_DNA"/>
</dbReference>
<dbReference type="Gene3D" id="3.90.1720.10">
    <property type="entry name" value="endopeptidase domain like (from Nostoc punctiforme)"/>
    <property type="match status" value="1"/>
</dbReference>
<dbReference type="eggNOG" id="KOG1012">
    <property type="taxonomic scope" value="Eukaryota"/>
</dbReference>
<dbReference type="PROSITE" id="PS50004">
    <property type="entry name" value="C2"/>
    <property type="match status" value="1"/>
</dbReference>
<dbReference type="OrthoDB" id="270970at2759"/>
<dbReference type="PANTHER" id="PTHR45761:SF1">
    <property type="entry name" value="EXTENDED SYNAPTOTAGMIN-LIKE PROTEIN 2, ISOFORM C"/>
    <property type="match status" value="1"/>
</dbReference>
<feature type="domain" description="C2" evidence="1">
    <location>
        <begin position="2"/>
        <end position="128"/>
    </location>
</feature>
<evidence type="ECO:0000313" key="2">
    <source>
        <dbReference type="EMBL" id="EFC41277.1"/>
    </source>
</evidence>
<dbReference type="PANTHER" id="PTHR45761">
    <property type="entry name" value="EXTENDED SYNAPTOTAGMIN-LIKE PROTEIN 2, ISOFORM C"/>
    <property type="match status" value="1"/>
</dbReference>
<sequence>MPITPKHFGVDKTFSSFKTFHMKLTILEAKNLINTDSGKNGDVSDPYCVAWLGGKKKEQFKTHVISNSLNPVWNETFEIPLDHNPEQYVLICQLYDKDKFTGDDSLGFIAVSLSTLKLEEKKPFEMWLNLQGVPKGSLHIRIEPLNFQINDGFVDSLSENIPQIDLTNFLNEYKNEKGRGFASRGRSLKSILSGNISEKESQRLDNLFGVEYLEDIYDELRTGDVLLHSGKGTFSKAIQLGFSSTWSHLSIIIRNPPKELLELYKVQVDASSRFSTVFVAESETDTVDNKEGGGIQLVELRKWFMDYLERDPTDLCCLRRLNIPSMDNRPKDENIVDQFPTLVDYLKISIDKKYETSKSELLKCVIKRNTQSNDANVFCSEFVAECYLRMGLLPQYTITCNYGPRDFSQESNLVNTVLLKGANLTKEKRIRVREWDEKNDWNVQP</sequence>
<keyword evidence="3" id="KW-1185">Reference proteome</keyword>
<dbReference type="CDD" id="cd00030">
    <property type="entry name" value="C2"/>
    <property type="match status" value="1"/>
</dbReference>
<protein>
    <submittedName>
        <fullName evidence="2">Predicted protein</fullName>
    </submittedName>
</protein>
<dbReference type="VEuPathDB" id="AmoebaDB:NAEGRDRAFT_71011"/>
<organism evidence="3">
    <name type="scientific">Naegleria gruberi</name>
    <name type="common">Amoeba</name>
    <dbReference type="NCBI Taxonomy" id="5762"/>
    <lineage>
        <taxon>Eukaryota</taxon>
        <taxon>Discoba</taxon>
        <taxon>Heterolobosea</taxon>
        <taxon>Tetramitia</taxon>
        <taxon>Eutetramitia</taxon>
        <taxon>Vahlkampfiidae</taxon>
        <taxon>Naegleria</taxon>
    </lineage>
</organism>
<dbReference type="InterPro" id="IPR051634">
    <property type="entry name" value="Extended_Synaptotagmin"/>
</dbReference>
<evidence type="ECO:0000259" key="1">
    <source>
        <dbReference type="PROSITE" id="PS50004"/>
    </source>
</evidence>
<dbReference type="InParanoid" id="D2VPW6"/>
<dbReference type="SUPFAM" id="SSF54001">
    <property type="entry name" value="Cysteine proteinases"/>
    <property type="match status" value="1"/>
</dbReference>
<dbReference type="InterPro" id="IPR035892">
    <property type="entry name" value="C2_domain_sf"/>
</dbReference>
<dbReference type="InterPro" id="IPR038765">
    <property type="entry name" value="Papain-like_cys_pep_sf"/>
</dbReference>
<dbReference type="STRING" id="5762.D2VPW6"/>
<dbReference type="Gene3D" id="2.60.40.150">
    <property type="entry name" value="C2 domain"/>
    <property type="match status" value="1"/>
</dbReference>
<evidence type="ECO:0000313" key="3">
    <source>
        <dbReference type="Proteomes" id="UP000006671"/>
    </source>
</evidence>
<reference evidence="2 3" key="1">
    <citation type="journal article" date="2010" name="Cell">
        <title>The genome of Naegleria gruberi illuminates early eukaryotic versatility.</title>
        <authorList>
            <person name="Fritz-Laylin L.K."/>
            <person name="Prochnik S.E."/>
            <person name="Ginger M.L."/>
            <person name="Dacks J.B."/>
            <person name="Carpenter M.L."/>
            <person name="Field M.C."/>
            <person name="Kuo A."/>
            <person name="Paredez A."/>
            <person name="Chapman J."/>
            <person name="Pham J."/>
            <person name="Shu S."/>
            <person name="Neupane R."/>
            <person name="Cipriano M."/>
            <person name="Mancuso J."/>
            <person name="Tu H."/>
            <person name="Salamov A."/>
            <person name="Lindquist E."/>
            <person name="Shapiro H."/>
            <person name="Lucas S."/>
            <person name="Grigoriev I.V."/>
            <person name="Cande W.Z."/>
            <person name="Fulton C."/>
            <person name="Rokhsar D.S."/>
            <person name="Dawson S.C."/>
        </authorList>
    </citation>
    <scope>NUCLEOTIDE SEQUENCE [LARGE SCALE GENOMIC DNA]</scope>
    <source>
        <strain evidence="2 3">NEG-M</strain>
    </source>
</reference>
<dbReference type="Pfam" id="PF00168">
    <property type="entry name" value="C2"/>
    <property type="match status" value="1"/>
</dbReference>
<gene>
    <name evidence="2" type="ORF">NAEGRDRAFT_71011</name>
</gene>
<dbReference type="RefSeq" id="XP_002674021.1">
    <property type="nucleotide sequence ID" value="XM_002673975.1"/>
</dbReference>
<accession>D2VPW6</accession>
<dbReference type="GeneID" id="8854980"/>
<dbReference type="Proteomes" id="UP000006671">
    <property type="component" value="Unassembled WGS sequence"/>
</dbReference>
<dbReference type="KEGG" id="ngr:NAEGRDRAFT_71011"/>
<dbReference type="InterPro" id="IPR000008">
    <property type="entry name" value="C2_dom"/>
</dbReference>
<dbReference type="SMART" id="SM00239">
    <property type="entry name" value="C2"/>
    <property type="match status" value="1"/>
</dbReference>
<dbReference type="SUPFAM" id="SSF49562">
    <property type="entry name" value="C2 domain (Calcium/lipid-binding domain, CaLB)"/>
    <property type="match status" value="1"/>
</dbReference>
<proteinExistence type="predicted"/>
<name>D2VPW6_NAEGR</name>
<dbReference type="AlphaFoldDB" id="D2VPW6"/>